<comment type="caution">
    <text evidence="2">The sequence shown here is derived from an EMBL/GenBank/DDBJ whole genome shotgun (WGS) entry which is preliminary data.</text>
</comment>
<organism evidence="2 3">
    <name type="scientific">Paenibacillus xanthanilyticus</name>
    <dbReference type="NCBI Taxonomy" id="1783531"/>
    <lineage>
        <taxon>Bacteria</taxon>
        <taxon>Bacillati</taxon>
        <taxon>Bacillota</taxon>
        <taxon>Bacilli</taxon>
        <taxon>Bacillales</taxon>
        <taxon>Paenibacillaceae</taxon>
        <taxon>Paenibacillus</taxon>
    </lineage>
</organism>
<feature type="transmembrane region" description="Helical" evidence="1">
    <location>
        <begin position="47"/>
        <end position="73"/>
    </location>
</feature>
<protein>
    <recommendedName>
        <fullName evidence="4">DUF2798 domain-containing protein</fullName>
    </recommendedName>
</protein>
<dbReference type="Proteomes" id="UP001595715">
    <property type="component" value="Unassembled WGS sequence"/>
</dbReference>
<evidence type="ECO:0000313" key="3">
    <source>
        <dbReference type="Proteomes" id="UP001595715"/>
    </source>
</evidence>
<keyword evidence="3" id="KW-1185">Reference proteome</keyword>
<feature type="transmembrane region" description="Helical" evidence="1">
    <location>
        <begin position="15"/>
        <end position="35"/>
    </location>
</feature>
<feature type="transmembrane region" description="Helical" evidence="1">
    <location>
        <begin position="124"/>
        <end position="144"/>
    </location>
</feature>
<accession>A0ABV8JY71</accession>
<evidence type="ECO:0000313" key="2">
    <source>
        <dbReference type="EMBL" id="MFC4099176.1"/>
    </source>
</evidence>
<feature type="transmembrane region" description="Helical" evidence="1">
    <location>
        <begin position="85"/>
        <end position="108"/>
    </location>
</feature>
<gene>
    <name evidence="2" type="ORF">ACFOZ8_05825</name>
</gene>
<keyword evidence="1" id="KW-0812">Transmembrane</keyword>
<evidence type="ECO:0000256" key="1">
    <source>
        <dbReference type="SAM" id="Phobius"/>
    </source>
</evidence>
<keyword evidence="1" id="KW-0472">Membrane</keyword>
<name>A0ABV8JY71_9BACL</name>
<evidence type="ECO:0008006" key="4">
    <source>
        <dbReference type="Google" id="ProtNLM"/>
    </source>
</evidence>
<proteinExistence type="predicted"/>
<keyword evidence="1" id="KW-1133">Transmembrane helix</keyword>
<reference evidence="3" key="1">
    <citation type="journal article" date="2019" name="Int. J. Syst. Evol. Microbiol.">
        <title>The Global Catalogue of Microorganisms (GCM) 10K type strain sequencing project: providing services to taxonomists for standard genome sequencing and annotation.</title>
        <authorList>
            <consortium name="The Broad Institute Genomics Platform"/>
            <consortium name="The Broad Institute Genome Sequencing Center for Infectious Disease"/>
            <person name="Wu L."/>
            <person name="Ma J."/>
        </authorList>
    </citation>
    <scope>NUCLEOTIDE SEQUENCE [LARGE SCALE GENOMIC DNA]</scope>
    <source>
        <strain evidence="3">IBRC-M 10987</strain>
    </source>
</reference>
<dbReference type="EMBL" id="JBHSAM010000014">
    <property type="protein sequence ID" value="MFC4099176.1"/>
    <property type="molecule type" value="Genomic_DNA"/>
</dbReference>
<dbReference type="RefSeq" id="WP_377717862.1">
    <property type="nucleotide sequence ID" value="NZ_JBHSAM010000014.1"/>
</dbReference>
<sequence length="181" mass="21004">MNLVEKRLEDIRPLFFLYSFFTTVIIYSVFFAMISRDDGVIFDFQTFFMVCPYVFIGVMFFGVPIAIAIDLIMSKLKSKSKMSALLLETILYLSISMIGTFLTLLLIFRDFSMLIQHFIFGDGIFLHIFGAPLAILFQISLRFFRCIHRLFLKRKYTSGIECNLQTKGATYRDAPRSLESD</sequence>